<proteinExistence type="predicted"/>
<evidence type="ECO:0000259" key="6">
    <source>
        <dbReference type="Pfam" id="PF25023"/>
    </source>
</evidence>
<dbReference type="InterPro" id="IPR014755">
    <property type="entry name" value="Cu-Rt/internalin_Ig-like"/>
</dbReference>
<evidence type="ECO:0000256" key="3">
    <source>
        <dbReference type="SAM" id="SignalP"/>
    </source>
</evidence>
<dbReference type="PANTHER" id="PTHR32305:SF15">
    <property type="entry name" value="PROTEIN RHSA-RELATED"/>
    <property type="match status" value="1"/>
</dbReference>
<accession>A0ABX7GXU6</accession>
<protein>
    <submittedName>
        <fullName evidence="7">Ig-like domain-containing protein</fullName>
    </submittedName>
</protein>
<dbReference type="NCBIfam" id="TIGR03696">
    <property type="entry name" value="Rhs_assc_core"/>
    <property type="match status" value="1"/>
</dbReference>
<dbReference type="SUPFAM" id="SSF49452">
    <property type="entry name" value="Starch-binding domain-like"/>
    <property type="match status" value="1"/>
</dbReference>
<dbReference type="RefSeq" id="WP_188798881.1">
    <property type="nucleotide sequence ID" value="NZ_BMIZ01000001.1"/>
</dbReference>
<dbReference type="InterPro" id="IPR013784">
    <property type="entry name" value="Carb-bd-like_fold"/>
</dbReference>
<dbReference type="Gene3D" id="2.180.10.10">
    <property type="entry name" value="RHS repeat-associated core"/>
    <property type="match status" value="3"/>
</dbReference>
<feature type="chain" id="PRO_5045383764" evidence="3">
    <location>
        <begin position="29"/>
        <end position="1791"/>
    </location>
</feature>
<reference evidence="7 8" key="1">
    <citation type="submission" date="2020-10" db="EMBL/GenBank/DDBJ databases">
        <title>Phylogeny of dyella-like bacteria.</title>
        <authorList>
            <person name="Fu J."/>
        </authorList>
    </citation>
    <scope>NUCLEOTIDE SEQUENCE [LARGE SCALE GENOMIC DNA]</scope>
    <source>
        <strain evidence="7 8">DHOB09</strain>
    </source>
</reference>
<dbReference type="EMBL" id="CP064030">
    <property type="protein sequence ID" value="QRN55313.1"/>
    <property type="molecule type" value="Genomic_DNA"/>
</dbReference>
<evidence type="ECO:0000313" key="8">
    <source>
        <dbReference type="Proteomes" id="UP000663181"/>
    </source>
</evidence>
<evidence type="ECO:0000256" key="1">
    <source>
        <dbReference type="ARBA" id="ARBA00022729"/>
    </source>
</evidence>
<dbReference type="InterPro" id="IPR031325">
    <property type="entry name" value="RHS_repeat"/>
</dbReference>
<evidence type="ECO:0000313" key="7">
    <source>
        <dbReference type="EMBL" id="QRN55313.1"/>
    </source>
</evidence>
<dbReference type="Gene3D" id="2.60.40.1220">
    <property type="match status" value="1"/>
</dbReference>
<dbReference type="InterPro" id="IPR032812">
    <property type="entry name" value="SbsA_Ig"/>
</dbReference>
<dbReference type="Pfam" id="PF13205">
    <property type="entry name" value="Big_5"/>
    <property type="match status" value="1"/>
</dbReference>
<feature type="signal peptide" evidence="3">
    <location>
        <begin position="1"/>
        <end position="28"/>
    </location>
</feature>
<name>A0ABX7GXU6_9GAMM</name>
<dbReference type="NCBIfam" id="TIGR01643">
    <property type="entry name" value="YD_repeat_2x"/>
    <property type="match status" value="7"/>
</dbReference>
<dbReference type="InterPro" id="IPR056823">
    <property type="entry name" value="TEN-like_YD-shell"/>
</dbReference>
<keyword evidence="2" id="KW-0677">Repeat</keyword>
<keyword evidence="1 3" id="KW-0732">Signal</keyword>
<organism evidence="7 8">
    <name type="scientific">Dyella caseinilytica</name>
    <dbReference type="NCBI Taxonomy" id="1849581"/>
    <lineage>
        <taxon>Bacteria</taxon>
        <taxon>Pseudomonadati</taxon>
        <taxon>Pseudomonadota</taxon>
        <taxon>Gammaproteobacteria</taxon>
        <taxon>Lysobacterales</taxon>
        <taxon>Rhodanobacteraceae</taxon>
        <taxon>Dyella</taxon>
    </lineage>
</organism>
<dbReference type="InterPro" id="IPR045351">
    <property type="entry name" value="DUF6531"/>
</dbReference>
<feature type="domain" description="SbsA Ig-like" evidence="4">
    <location>
        <begin position="222"/>
        <end position="322"/>
    </location>
</feature>
<gene>
    <name evidence="7" type="ORF">ISN74_08300</name>
</gene>
<dbReference type="Pfam" id="PF05593">
    <property type="entry name" value="RHS_repeat"/>
    <property type="match status" value="3"/>
</dbReference>
<dbReference type="InterPro" id="IPR050708">
    <property type="entry name" value="T6SS_VgrG/RHS"/>
</dbReference>
<sequence length="1791" mass="190000">MIKWIELKWAWKVAAALAMSGMIAAAFASVDAAQAPQTDGSKTIALPGGGVVSLDKGHLHVLLSQANGASRTLAPMEAGNDASLIAMPHGEVWIEGVHVEQGVTNSSHGLSLDPIIASVSSADDAGLPRSSPTLYAVLTDGSVFALPVGTNTASRWSPTDHKVIAQTRTPIDPTITGTTLLRDGSVLLSSAAVASVTSQVFDPSISDVRSASLTELADLKSETPQWTASAPSSDAKDIKPDTTLAIAFSQPLDATSVNSKTVVLFGPEGAVSGRLALADDARLLFITPDRELYTGSSYTVFLKSLRAASGKDVPFGSYHFSTVTLHGDASSPLFVAVTGDSSTAPSLATQGGALSADTAQHALYLSTGEHIPGVTKSNGDCLPGSKQIALCRTHAFIRDGAFYPGRDNAINASGGHWRTYRKQVAALGHLQPLKKVQSKALNARIAAAGSITGRVLRIDDAPVANVTVSAGKLKTRTAADGTFVLRGLSVGLQTLFVDGASASRGDVEYGSFEVGAAIPSNGVLKLAYNMYLPRILPRDKVQIPSPTTQDLVITHPDIPGLEIDIPAGTVIRDRDGKIVTDLAIVPTPVDRAPFPTGSNYPVYFSIMPGGAVIQNLSPNSPHGIQIRYPNYSHAKPGTIANFWNYDDKEGWRIYGKGHVSADGRQFVPDDGVGLTTTLHGSFTLADILKGLFGTPDCGCGVSAHAGDPVDLATGAFVHSWHDLGIADITPLSLDRTYRSGDTSVRAFGIGMSSSYGWFLYDEKSDYSQPKLVLPNLATLPFNPILGNPAGSYSDVLAEWQYTGSQGPFYGALLTHVQYEHDQFEEHWIIQTRDGTQYWFQNEQTNQLNQIVDRFGNATVFNLSTGLLDSVTSPSGRSIYFNYDSNNRVLSAVDSAGRTVTYTYNPAGYLGQVTYPDNTYEKYTYDGSGNLLTIVDRRGNTVLTNQYTNGQVTQQTYADGAIYKFGYTAGTGGYNTQSTATDPNGYQRITSFDPVSHYPSSETLAAGTSLAQTTSYTRNAAGYVTSMTDPLNRQTTMSYDNLGNLISITALAGTTKAVTESFTYTPDFNQVATITDPLNHETQFSYTAGCMTGATNALGYSISVICNAYGQPTSVTDALGHTTNFGYNGYDLRTVTDALGRTKTFTVDGLGRKIAVQDAMGNVSQMAYDIDDRVLQVTDPRNKTTQLTYDNDGNVTAVVLPGGGTFGYKYDNRNRVTKRTDALSQYESWTYDGLNHVLTHVDRKSQTIGYQYDQLGRQNLITYADGSTIQLGYDAGNRVTAINDSANGTLNRGYDGLDRLTSESGPQGSISYQYDAAGRRTQMIAGTQATAFYNYDAGNRLTSIVQGSEQVGFQYDNANRRQTLTLPNGIVATYSYDNANELTGISYAQASGAAVGTLTYGYDLLGRVSGQGGTINSTAIAAATSNGTFDANNRQTSFNGHTQTFDADGNLTGDGTNTYTWNARNQLTQVSQNGVAQLSYTYDALGRRTSKAVGSGTATQYLYDRFNAVQETQGSAINPILVGLGIDERFARNDTTGRTYFLSDALNSTIALTNSSGVIQNTYSYDPYGNTTQSGTGFTNPYQYTGREADTAALYYYRARYYSPQLPGFISEDPITFGGGQLSFYAYVGGDPIMYRDPRGHELMLALIGAGVGAAWGIANGYLSGDRDWQSLALDGLAGAGTGALAGLSNGATLLEAAGAVGTRAVVSMGIESTRQMAKGLLPCHDMDISYVDIGLAGVGSVFGDMSGFGGEGVMGERGATAFGGTMGGAVSTPAAIAEGAQAAADAGQGNQ</sequence>
<feature type="domain" description="Teneurin-like YD-shell" evidence="6">
    <location>
        <begin position="1372"/>
        <end position="1585"/>
    </location>
</feature>
<evidence type="ECO:0000256" key="2">
    <source>
        <dbReference type="ARBA" id="ARBA00022737"/>
    </source>
</evidence>
<dbReference type="PANTHER" id="PTHR32305">
    <property type="match status" value="1"/>
</dbReference>
<dbReference type="InterPro" id="IPR006530">
    <property type="entry name" value="YD"/>
</dbReference>
<dbReference type="Pfam" id="PF25023">
    <property type="entry name" value="TEN_YD-shell"/>
    <property type="match status" value="2"/>
</dbReference>
<dbReference type="Pfam" id="PF20148">
    <property type="entry name" value="DUF6531"/>
    <property type="match status" value="1"/>
</dbReference>
<keyword evidence="8" id="KW-1185">Reference proteome</keyword>
<dbReference type="Proteomes" id="UP000663181">
    <property type="component" value="Chromosome"/>
</dbReference>
<feature type="domain" description="Teneurin-like YD-shell" evidence="6">
    <location>
        <begin position="1208"/>
        <end position="1356"/>
    </location>
</feature>
<feature type="domain" description="DUF6531" evidence="5">
    <location>
        <begin position="706"/>
        <end position="762"/>
    </location>
</feature>
<dbReference type="InterPro" id="IPR022385">
    <property type="entry name" value="Rhs_assc_core"/>
</dbReference>
<evidence type="ECO:0000259" key="4">
    <source>
        <dbReference type="Pfam" id="PF13205"/>
    </source>
</evidence>
<evidence type="ECO:0000259" key="5">
    <source>
        <dbReference type="Pfam" id="PF20148"/>
    </source>
</evidence>